<reference evidence="1" key="1">
    <citation type="journal article" date="2015" name="Nature">
        <title>Complex archaea that bridge the gap between prokaryotes and eukaryotes.</title>
        <authorList>
            <person name="Spang A."/>
            <person name="Saw J.H."/>
            <person name="Jorgensen S.L."/>
            <person name="Zaremba-Niedzwiedzka K."/>
            <person name="Martijn J."/>
            <person name="Lind A.E."/>
            <person name="van Eijk R."/>
            <person name="Schleper C."/>
            <person name="Guy L."/>
            <person name="Ettema T.J."/>
        </authorList>
    </citation>
    <scope>NUCLEOTIDE SEQUENCE</scope>
</reference>
<dbReference type="EMBL" id="LAZR01068836">
    <property type="protein sequence ID" value="KKK48892.1"/>
    <property type="molecule type" value="Genomic_DNA"/>
</dbReference>
<dbReference type="AlphaFoldDB" id="A0A0F8VX52"/>
<gene>
    <name evidence="1" type="ORF">LCGC14_3140540</name>
</gene>
<evidence type="ECO:0000313" key="1">
    <source>
        <dbReference type="EMBL" id="KKK48892.1"/>
    </source>
</evidence>
<sequence length="90" mass="10864">MEIINKLVSMLEKRLPKGYYKPFKSYKTIYSVIRRLAKDANTTYKDRIEWYELYMKIHKEGTKNGYINTKYYPPTKLKIAKHYKECLTAT</sequence>
<accession>A0A0F8VX52</accession>
<organism evidence="1">
    <name type="scientific">marine sediment metagenome</name>
    <dbReference type="NCBI Taxonomy" id="412755"/>
    <lineage>
        <taxon>unclassified sequences</taxon>
        <taxon>metagenomes</taxon>
        <taxon>ecological metagenomes</taxon>
    </lineage>
</organism>
<comment type="caution">
    <text evidence="1">The sequence shown here is derived from an EMBL/GenBank/DDBJ whole genome shotgun (WGS) entry which is preliminary data.</text>
</comment>
<feature type="non-terminal residue" evidence="1">
    <location>
        <position position="90"/>
    </location>
</feature>
<name>A0A0F8VX52_9ZZZZ</name>
<proteinExistence type="predicted"/>
<protein>
    <submittedName>
        <fullName evidence="1">Uncharacterized protein</fullName>
    </submittedName>
</protein>